<dbReference type="OrthoDB" id="5346621at2759"/>
<name>A0A6A6FKZ1_9PEZI</name>
<reference evidence="1" key="1">
    <citation type="journal article" date="2020" name="Stud. Mycol.">
        <title>101 Dothideomycetes genomes: a test case for predicting lifestyles and emergence of pathogens.</title>
        <authorList>
            <person name="Haridas S."/>
            <person name="Albert R."/>
            <person name="Binder M."/>
            <person name="Bloem J."/>
            <person name="Labutti K."/>
            <person name="Salamov A."/>
            <person name="Andreopoulos B."/>
            <person name="Baker S."/>
            <person name="Barry K."/>
            <person name="Bills G."/>
            <person name="Bluhm B."/>
            <person name="Cannon C."/>
            <person name="Castanera R."/>
            <person name="Culley D."/>
            <person name="Daum C."/>
            <person name="Ezra D."/>
            <person name="Gonzalez J."/>
            <person name="Henrissat B."/>
            <person name="Kuo A."/>
            <person name="Liang C."/>
            <person name="Lipzen A."/>
            <person name="Lutzoni F."/>
            <person name="Magnuson J."/>
            <person name="Mondo S."/>
            <person name="Nolan M."/>
            <person name="Ohm R."/>
            <person name="Pangilinan J."/>
            <person name="Park H.-J."/>
            <person name="Ramirez L."/>
            <person name="Alfaro M."/>
            <person name="Sun H."/>
            <person name="Tritt A."/>
            <person name="Yoshinaga Y."/>
            <person name="Zwiers L.-H."/>
            <person name="Turgeon B."/>
            <person name="Goodwin S."/>
            <person name="Spatafora J."/>
            <person name="Crous P."/>
            <person name="Grigoriev I."/>
        </authorList>
    </citation>
    <scope>NUCLEOTIDE SEQUENCE</scope>
    <source>
        <strain evidence="1">SCOH1-5</strain>
    </source>
</reference>
<proteinExistence type="predicted"/>
<evidence type="ECO:0000313" key="1">
    <source>
        <dbReference type="EMBL" id="KAF2214139.1"/>
    </source>
</evidence>
<dbReference type="EMBL" id="ML992669">
    <property type="protein sequence ID" value="KAF2214139.1"/>
    <property type="molecule type" value="Genomic_DNA"/>
</dbReference>
<keyword evidence="2" id="KW-1185">Reference proteome</keyword>
<dbReference type="Proteomes" id="UP000799539">
    <property type="component" value="Unassembled WGS sequence"/>
</dbReference>
<accession>A0A6A6FKZ1</accession>
<sequence length="136" mass="15228">MQNLRNYATAAANTAKNQPRLTWHQTGNIRPETTVGMPPEDARKMIEEGIAMVPKLKKILDEGKITSANIQFVSYSPPNIHRQTACEPHETRKADGTIDPEHYAINTPINHHSLPLTHHTTLALLHLPNGEPKFTK</sequence>
<organism evidence="1 2">
    <name type="scientific">Cercospora zeae-maydis SCOH1-5</name>
    <dbReference type="NCBI Taxonomy" id="717836"/>
    <lineage>
        <taxon>Eukaryota</taxon>
        <taxon>Fungi</taxon>
        <taxon>Dikarya</taxon>
        <taxon>Ascomycota</taxon>
        <taxon>Pezizomycotina</taxon>
        <taxon>Dothideomycetes</taxon>
        <taxon>Dothideomycetidae</taxon>
        <taxon>Mycosphaerellales</taxon>
        <taxon>Mycosphaerellaceae</taxon>
        <taxon>Cercospora</taxon>
    </lineage>
</organism>
<dbReference type="AlphaFoldDB" id="A0A6A6FKZ1"/>
<gene>
    <name evidence="1" type="ORF">CERZMDRAFT_96164</name>
</gene>
<protein>
    <submittedName>
        <fullName evidence="1">Uncharacterized protein</fullName>
    </submittedName>
</protein>
<evidence type="ECO:0000313" key="2">
    <source>
        <dbReference type="Proteomes" id="UP000799539"/>
    </source>
</evidence>